<organism evidence="1 2">
    <name type="scientific">Dallia pectoralis</name>
    <name type="common">Alaska blackfish</name>
    <dbReference type="NCBI Taxonomy" id="75939"/>
    <lineage>
        <taxon>Eukaryota</taxon>
        <taxon>Metazoa</taxon>
        <taxon>Chordata</taxon>
        <taxon>Craniata</taxon>
        <taxon>Vertebrata</taxon>
        <taxon>Euteleostomi</taxon>
        <taxon>Actinopterygii</taxon>
        <taxon>Neopterygii</taxon>
        <taxon>Teleostei</taxon>
        <taxon>Protacanthopterygii</taxon>
        <taxon>Esociformes</taxon>
        <taxon>Umbridae</taxon>
        <taxon>Dallia</taxon>
    </lineage>
</organism>
<keyword evidence="2" id="KW-1185">Reference proteome</keyword>
<dbReference type="Proteomes" id="UP001157502">
    <property type="component" value="Chromosome 3"/>
</dbReference>
<accession>A0ACC2HD21</accession>
<gene>
    <name evidence="1" type="ORF">DPEC_G00033160</name>
</gene>
<reference evidence="1" key="1">
    <citation type="submission" date="2021-05" db="EMBL/GenBank/DDBJ databases">
        <authorList>
            <person name="Pan Q."/>
            <person name="Jouanno E."/>
            <person name="Zahm M."/>
            <person name="Klopp C."/>
            <person name="Cabau C."/>
            <person name="Louis A."/>
            <person name="Berthelot C."/>
            <person name="Parey E."/>
            <person name="Roest Crollius H."/>
            <person name="Montfort J."/>
            <person name="Robinson-Rechavi M."/>
            <person name="Bouchez O."/>
            <person name="Lampietro C."/>
            <person name="Lopez Roques C."/>
            <person name="Donnadieu C."/>
            <person name="Postlethwait J."/>
            <person name="Bobe J."/>
            <person name="Dillon D."/>
            <person name="Chandos A."/>
            <person name="von Hippel F."/>
            <person name="Guiguen Y."/>
        </authorList>
    </citation>
    <scope>NUCLEOTIDE SEQUENCE</scope>
    <source>
        <strain evidence="1">YG-Jan2019</strain>
    </source>
</reference>
<proteinExistence type="predicted"/>
<evidence type="ECO:0000313" key="2">
    <source>
        <dbReference type="Proteomes" id="UP001157502"/>
    </source>
</evidence>
<evidence type="ECO:0000313" key="1">
    <source>
        <dbReference type="EMBL" id="KAJ8013762.1"/>
    </source>
</evidence>
<comment type="caution">
    <text evidence="1">The sequence shown here is derived from an EMBL/GenBank/DDBJ whole genome shotgun (WGS) entry which is preliminary data.</text>
</comment>
<name>A0ACC2HD21_DALPE</name>
<protein>
    <submittedName>
        <fullName evidence="1">Uncharacterized protein</fullName>
    </submittedName>
</protein>
<sequence>MIMLHHSAVISSSTTPFSVKDILKLELQQQSQQRLAFHVGPHHERFHPDPHQHHFALQSPPSCMLADGDRDSPIPGLSEVEERMSYLSSLTVPDRPMETDLAGEMFSSPVLQEHLADTSLEVKQEDIDKKLCSAMGARDCDVSAQAHSDSERPPKQQRTRRKPRVLFSQAQVFELERRFKQQRYLSAPEREHLANTLKLTSTQVKIWFQNRRYKCKRQRQDKTLEMAGHPHHPPPPRRVAVPVLVRDGKPCLSGSQNCASYTVGAASPYSYNGYPPEKRGGKLLYGQRTKTKPPRSKINHLSSHHIVNENEEHYGDAREIKHLGQGCIGTVAESGDIENPLSESSSEESTGEETECMAYSEATNNKQLPSLDQREEYENGEEREERDSTVDPTSGNQKRSRAAFSHAQVYQLERRFNLQRYLSGPERADLAGSLKLTETQVKIWFQNRRYKTKRRQMAAELAACSSSTPIALAKKVAVKILVRDDQRQYREDNLLSPAALPLYPAYQYGYYPYMYCFQPWVSSKALCSGRAWNTSLGRRPGMQLHLNSDTPGTITAQQEVTMEVKQWWQEDEKDKEDVLVKGMAWQAPFLRAARVLVCQKHTHPLAVFTSDRALTSV</sequence>
<dbReference type="EMBL" id="CM055730">
    <property type="protein sequence ID" value="KAJ8013762.1"/>
    <property type="molecule type" value="Genomic_DNA"/>
</dbReference>